<dbReference type="PANTHER" id="PTHR10374:SF30">
    <property type="entry name" value="LACTOYLGLUTATHIONE LYASE"/>
    <property type="match status" value="1"/>
</dbReference>
<evidence type="ECO:0000256" key="7">
    <source>
        <dbReference type="ARBA" id="ARBA00030291"/>
    </source>
</evidence>
<evidence type="ECO:0000256" key="1">
    <source>
        <dbReference type="ARBA" id="ARBA00005008"/>
    </source>
</evidence>
<feature type="active site" description="Proton donor/acceptor" evidence="11">
    <location>
        <position position="393"/>
    </location>
</feature>
<comment type="cofactor">
    <cofactor evidence="12">
        <name>Zn(2+)</name>
        <dbReference type="ChEBI" id="CHEBI:29105"/>
    </cofactor>
    <text evidence="12">Binds 1 zinc ion per subunit. In the homodimer, two zinc ions are bound between subunits.</text>
</comment>
<dbReference type="PROSITE" id="PS51819">
    <property type="entry name" value="VOC"/>
    <property type="match status" value="2"/>
</dbReference>
<keyword evidence="15" id="KW-1185">Reference proteome</keyword>
<dbReference type="AlphaFoldDB" id="A0AAD5WNM4"/>
<evidence type="ECO:0000259" key="13">
    <source>
        <dbReference type="PROSITE" id="PS51819"/>
    </source>
</evidence>
<dbReference type="PANTHER" id="PTHR10374">
    <property type="entry name" value="LACTOYLGLUTATHIONE LYASE GLYOXALASE I"/>
    <property type="match status" value="1"/>
</dbReference>
<dbReference type="Proteomes" id="UP001201980">
    <property type="component" value="Unassembled WGS sequence"/>
</dbReference>
<organism evidence="14 15">
    <name type="scientific">Zalerion maritima</name>
    <dbReference type="NCBI Taxonomy" id="339359"/>
    <lineage>
        <taxon>Eukaryota</taxon>
        <taxon>Fungi</taxon>
        <taxon>Dikarya</taxon>
        <taxon>Ascomycota</taxon>
        <taxon>Pezizomycotina</taxon>
        <taxon>Sordariomycetes</taxon>
        <taxon>Lulworthiomycetidae</taxon>
        <taxon>Lulworthiales</taxon>
        <taxon>Lulworthiaceae</taxon>
        <taxon>Zalerion</taxon>
    </lineage>
</organism>
<dbReference type="EMBL" id="JAKWBI020000371">
    <property type="protein sequence ID" value="KAJ2895853.1"/>
    <property type="molecule type" value="Genomic_DNA"/>
</dbReference>
<dbReference type="InterPro" id="IPR004360">
    <property type="entry name" value="Glyas_Fos-R_dOase_dom"/>
</dbReference>
<dbReference type="SUPFAM" id="SSF54593">
    <property type="entry name" value="Glyoxalase/Bleomycin resistance protein/Dihydroxybiphenyl dioxygenase"/>
    <property type="match status" value="2"/>
</dbReference>
<evidence type="ECO:0000256" key="11">
    <source>
        <dbReference type="PIRSR" id="PIRSR604361-1"/>
    </source>
</evidence>
<feature type="binding site" evidence="12">
    <location>
        <position position="320"/>
    </location>
    <ligand>
        <name>Zn(2+)</name>
        <dbReference type="ChEBI" id="CHEBI:29105"/>
        <note>ligand shared between dimeric partners</note>
    </ligand>
</feature>
<comment type="similarity">
    <text evidence="2">Belongs to the glyoxalase I family.</text>
</comment>
<reference evidence="14" key="1">
    <citation type="submission" date="2022-07" db="EMBL/GenBank/DDBJ databases">
        <title>Draft genome sequence of Zalerion maritima ATCC 34329, a (micro)plastics degrading marine fungus.</title>
        <authorList>
            <person name="Paco A."/>
            <person name="Goncalves M.F.M."/>
            <person name="Rocha-Santos T.A.P."/>
            <person name="Alves A."/>
        </authorList>
    </citation>
    <scope>NUCLEOTIDE SEQUENCE</scope>
    <source>
        <strain evidence="14">ATCC 34329</strain>
    </source>
</reference>
<dbReference type="InterPro" id="IPR029068">
    <property type="entry name" value="Glyas_Bleomycin-R_OHBP_Dase"/>
</dbReference>
<dbReference type="InterPro" id="IPR004361">
    <property type="entry name" value="Glyoxalase_1"/>
</dbReference>
<dbReference type="Pfam" id="PF00903">
    <property type="entry name" value="Glyoxalase"/>
    <property type="match status" value="2"/>
</dbReference>
<feature type="binding site" evidence="12">
    <location>
        <position position="393"/>
    </location>
    <ligand>
        <name>Zn(2+)</name>
        <dbReference type="ChEBI" id="CHEBI:29105"/>
        <note>ligand shared between dimeric partners</note>
    </ligand>
</feature>
<keyword evidence="6" id="KW-0456">Lyase</keyword>
<evidence type="ECO:0000256" key="9">
    <source>
        <dbReference type="ARBA" id="ARBA00032460"/>
    </source>
</evidence>
<name>A0AAD5WNM4_9PEZI</name>
<dbReference type="GO" id="GO:0046872">
    <property type="term" value="F:metal ion binding"/>
    <property type="evidence" value="ECO:0007669"/>
    <property type="project" value="UniProtKB-KW"/>
</dbReference>
<evidence type="ECO:0000256" key="5">
    <source>
        <dbReference type="ARBA" id="ARBA00022833"/>
    </source>
</evidence>
<feature type="domain" description="VOC" evidence="13">
    <location>
        <begin position="100"/>
        <end position="241"/>
    </location>
</feature>
<evidence type="ECO:0000256" key="8">
    <source>
        <dbReference type="ARBA" id="ARBA00030892"/>
    </source>
</evidence>
<dbReference type="PROSITE" id="PS00934">
    <property type="entry name" value="GLYOXALASE_I_1"/>
    <property type="match status" value="1"/>
</dbReference>
<keyword evidence="4 12" id="KW-0479">Metal-binding</keyword>
<dbReference type="EC" id="4.4.1.5" evidence="3"/>
<dbReference type="InterPro" id="IPR037523">
    <property type="entry name" value="VOC_core"/>
</dbReference>
<feature type="domain" description="VOC" evidence="13">
    <location>
        <begin position="259"/>
        <end position="397"/>
    </location>
</feature>
<protein>
    <recommendedName>
        <fullName evidence="3">lactoylglutathione lyase</fullName>
        <ecNumber evidence="3">4.4.1.5</ecNumber>
    </recommendedName>
    <alternativeName>
        <fullName evidence="8">Aldoketomutase</fullName>
    </alternativeName>
    <alternativeName>
        <fullName evidence="7">Ketone-aldehyde mutase</fullName>
    </alternativeName>
    <alternativeName>
        <fullName evidence="9">Methylglyoxalase</fullName>
    </alternativeName>
    <alternativeName>
        <fullName evidence="10">S-D-lactoylglutathione methylglyoxal lyase</fullName>
    </alternativeName>
</protein>
<evidence type="ECO:0000256" key="10">
    <source>
        <dbReference type="ARBA" id="ARBA00033298"/>
    </source>
</evidence>
<accession>A0AAD5WNM4</accession>
<evidence type="ECO:0000256" key="4">
    <source>
        <dbReference type="ARBA" id="ARBA00022723"/>
    </source>
</evidence>
<dbReference type="CDD" id="cd07233">
    <property type="entry name" value="GlxI_Zn"/>
    <property type="match status" value="2"/>
</dbReference>
<keyword evidence="5 12" id="KW-0862">Zinc</keyword>
<comment type="caution">
    <text evidence="14">The sequence shown here is derived from an EMBL/GenBank/DDBJ whole genome shotgun (WGS) entry which is preliminary data.</text>
</comment>
<comment type="pathway">
    <text evidence="1">Secondary metabolite metabolism; methylglyoxal degradation; (R)-lactate from methylglyoxal: step 1/2.</text>
</comment>
<dbReference type="NCBIfam" id="TIGR00068">
    <property type="entry name" value="glyox_I"/>
    <property type="match status" value="2"/>
</dbReference>
<evidence type="ECO:0000256" key="6">
    <source>
        <dbReference type="ARBA" id="ARBA00023239"/>
    </source>
</evidence>
<dbReference type="Gene3D" id="3.10.180.10">
    <property type="entry name" value="2,3-Dihydroxybiphenyl 1,2-Dioxygenase, domain 1"/>
    <property type="match status" value="2"/>
</dbReference>
<dbReference type="GO" id="GO:0004462">
    <property type="term" value="F:lactoylglutathione lyase activity"/>
    <property type="evidence" value="ECO:0007669"/>
    <property type="project" value="UniProtKB-EC"/>
</dbReference>
<evidence type="ECO:0000256" key="2">
    <source>
        <dbReference type="ARBA" id="ARBA00010363"/>
    </source>
</evidence>
<evidence type="ECO:0000256" key="3">
    <source>
        <dbReference type="ARBA" id="ARBA00012081"/>
    </source>
</evidence>
<gene>
    <name evidence="14" type="ORF">MKZ38_006137</name>
</gene>
<evidence type="ECO:0000313" key="15">
    <source>
        <dbReference type="Proteomes" id="UP001201980"/>
    </source>
</evidence>
<evidence type="ECO:0000313" key="14">
    <source>
        <dbReference type="EMBL" id="KAJ2895853.1"/>
    </source>
</evidence>
<dbReference type="InterPro" id="IPR018146">
    <property type="entry name" value="Glyoxalase_1_CS"/>
</dbReference>
<proteinExistence type="inferred from homology"/>
<sequence>MEAATFNIGEGAPACLLAGGVAHCTCPAAGLNCLTSIDIMSSAASSSFGVFDISFHTSSSLSDVHKSSQGCSNIAQRRRSIINIAESTNTPESTYDNGNHNRHQELQVQPLDDSVKFYEFLGMKLIKKLSFEEAKFDLYFLGYDGPKALSVGNTTFDREGLIELTHNYGTENDPEYKVNNGNKEPDRGFGHTCISVDNIQAACKRIEDAGYSFRKKLTDGLMKHIAFALDPDGYWVEVIGQKPVEETEYVTETNVETYRMNHTMIRVKDIEKSLKFYQDVLGMELIDTRESPNAGYNLYFLGYTKGKEGMARADREGLLELTYNYGTEKDPNFKYHDGNSGFQGFGHICVSVDQLEPACQRFEENGCNWKKRLTDGRMKNVAFLLDPDGYWVEVVQNESFTGKANF</sequence>
<feature type="binding site" evidence="12">
    <location>
        <position position="347"/>
    </location>
    <ligand>
        <name>Zn(2+)</name>
        <dbReference type="ChEBI" id="CHEBI:29105"/>
        <note>ligand shared between dimeric partners</note>
    </ligand>
</feature>
<evidence type="ECO:0000256" key="12">
    <source>
        <dbReference type="PIRSR" id="PIRSR604361-3"/>
    </source>
</evidence>